<feature type="region of interest" description="Disordered" evidence="1">
    <location>
        <begin position="194"/>
        <end position="348"/>
    </location>
</feature>
<organism evidence="2 3">
    <name type="scientific">Albula glossodonta</name>
    <name type="common">roundjaw bonefish</name>
    <dbReference type="NCBI Taxonomy" id="121402"/>
    <lineage>
        <taxon>Eukaryota</taxon>
        <taxon>Metazoa</taxon>
        <taxon>Chordata</taxon>
        <taxon>Craniata</taxon>
        <taxon>Vertebrata</taxon>
        <taxon>Euteleostomi</taxon>
        <taxon>Actinopterygii</taxon>
        <taxon>Neopterygii</taxon>
        <taxon>Teleostei</taxon>
        <taxon>Albuliformes</taxon>
        <taxon>Albulidae</taxon>
        <taxon>Albula</taxon>
    </lineage>
</organism>
<feature type="compositionally biased region" description="Polar residues" evidence="1">
    <location>
        <begin position="104"/>
        <end position="116"/>
    </location>
</feature>
<keyword evidence="3" id="KW-1185">Reference proteome</keyword>
<sequence>MGTMGAPLRGLVALEAKLDILGRKLDSLLSNPRPAGCPHCSACGLHAGQQEAVVSMLTAQAQRLDALERLVLGMTQDGGATPNCVGGATPTHRGGATPDHKGGTTPNRVGGATSNPDAGATPTHKGEAAPNREGGATLSCQGGATPNREGATPEKSLFFRAPSPAKSPFGAAKEGIVKRTQPLKQQNVFVALQKGVPAQVKDEAKKDKAESLIKPLSPPLAGESEPKGITAAPSAPPMPSLSSKGSPHKAAPPKPEPAGHKPPLQTGEGKGAVRDDRGDSSKTTANPGVGVAKEQQAGIGQSGAPSPLQLPGQGVAKATLPTPPPPPPPPPSPDMLAVTPPTTGGKATFSLAPNKLLGVMVPTATTDSPTLRHVHSCPVSLQRIQDSEGSLQPKPPSSVAPPLGKRGSIAAVAPVTAVKPSVAAGIQIKVSPAPDITAAQGTPKSSPIVCHKILDTTLNTARARLVCVSPLRLLRLGQVQVESGAFARGHQSRFINPWGMRDDLPSSSANPLTGGLSAARQAQNGNPFDGSAARDYDDPPRPAPFPHHVVSLRPSQPCDSYIINTREVLGG</sequence>
<comment type="caution">
    <text evidence="2">The sequence shown here is derived from an EMBL/GenBank/DDBJ whole genome shotgun (WGS) entry which is preliminary data.</text>
</comment>
<feature type="compositionally biased region" description="Basic and acidic residues" evidence="1">
    <location>
        <begin position="200"/>
        <end position="211"/>
    </location>
</feature>
<accession>A0A8T2N199</accession>
<feature type="region of interest" description="Disordered" evidence="1">
    <location>
        <begin position="507"/>
        <end position="548"/>
    </location>
</feature>
<feature type="compositionally biased region" description="Pro residues" evidence="1">
    <location>
        <begin position="321"/>
        <end position="333"/>
    </location>
</feature>
<dbReference type="OrthoDB" id="10260894at2759"/>
<feature type="region of interest" description="Disordered" evidence="1">
    <location>
        <begin position="79"/>
        <end position="152"/>
    </location>
</feature>
<feature type="compositionally biased region" description="Basic and acidic residues" evidence="1">
    <location>
        <begin position="271"/>
        <end position="280"/>
    </location>
</feature>
<protein>
    <submittedName>
        <fullName evidence="2">Uncharacterized protein</fullName>
    </submittedName>
</protein>
<dbReference type="Proteomes" id="UP000824540">
    <property type="component" value="Unassembled WGS sequence"/>
</dbReference>
<name>A0A8T2N199_9TELE</name>
<evidence type="ECO:0000256" key="1">
    <source>
        <dbReference type="SAM" id="MobiDB-lite"/>
    </source>
</evidence>
<dbReference type="AlphaFoldDB" id="A0A8T2N199"/>
<dbReference type="EMBL" id="JAFBMS010000172">
    <property type="protein sequence ID" value="KAG9333873.1"/>
    <property type="molecule type" value="Genomic_DNA"/>
</dbReference>
<reference evidence="2" key="1">
    <citation type="thesis" date="2021" institute="BYU ScholarsArchive" country="Provo, UT, USA">
        <title>Applications of and Algorithms for Genome Assembly and Genomic Analyses with an Emphasis on Marine Teleosts.</title>
        <authorList>
            <person name="Pickett B.D."/>
        </authorList>
    </citation>
    <scope>NUCLEOTIDE SEQUENCE</scope>
    <source>
        <strain evidence="2">HI-2016</strain>
    </source>
</reference>
<gene>
    <name evidence="2" type="ORF">JZ751_010024</name>
</gene>
<evidence type="ECO:0000313" key="3">
    <source>
        <dbReference type="Proteomes" id="UP000824540"/>
    </source>
</evidence>
<proteinExistence type="predicted"/>
<evidence type="ECO:0000313" key="2">
    <source>
        <dbReference type="EMBL" id="KAG9333873.1"/>
    </source>
</evidence>